<dbReference type="GO" id="GO:0005737">
    <property type="term" value="C:cytoplasm"/>
    <property type="evidence" value="ECO:0007669"/>
    <property type="project" value="TreeGrafter"/>
</dbReference>
<protein>
    <submittedName>
        <fullName evidence="2">RimJ/RimL family protein N-acetyltransferase</fullName>
    </submittedName>
</protein>
<dbReference type="PROSITE" id="PS51186">
    <property type="entry name" value="GNAT"/>
    <property type="match status" value="1"/>
</dbReference>
<dbReference type="PANTHER" id="PTHR43441">
    <property type="entry name" value="RIBOSOMAL-PROTEIN-SERINE ACETYLTRANSFERASE"/>
    <property type="match status" value="1"/>
</dbReference>
<evidence type="ECO:0000259" key="1">
    <source>
        <dbReference type="PROSITE" id="PS51186"/>
    </source>
</evidence>
<keyword evidence="3" id="KW-1185">Reference proteome</keyword>
<dbReference type="InterPro" id="IPR000182">
    <property type="entry name" value="GNAT_dom"/>
</dbReference>
<evidence type="ECO:0000313" key="2">
    <source>
        <dbReference type="EMBL" id="MBB4966003.1"/>
    </source>
</evidence>
<dbReference type="PANTHER" id="PTHR43441:SF10">
    <property type="entry name" value="ACETYLTRANSFERASE"/>
    <property type="match status" value="1"/>
</dbReference>
<dbReference type="GO" id="GO:0008999">
    <property type="term" value="F:protein-N-terminal-alanine acetyltransferase activity"/>
    <property type="evidence" value="ECO:0007669"/>
    <property type="project" value="TreeGrafter"/>
</dbReference>
<accession>A0A7W7WWW1</accession>
<gene>
    <name evidence="2" type="ORF">F4559_003362</name>
</gene>
<dbReference type="Gene3D" id="3.40.630.30">
    <property type="match status" value="1"/>
</dbReference>
<dbReference type="AlphaFoldDB" id="A0A7W7WWW1"/>
<dbReference type="EMBL" id="JACHJS010000001">
    <property type="protein sequence ID" value="MBB4966003.1"/>
    <property type="molecule type" value="Genomic_DNA"/>
</dbReference>
<evidence type="ECO:0000313" key="3">
    <source>
        <dbReference type="Proteomes" id="UP000542674"/>
    </source>
</evidence>
<name>A0A7W7WWW1_9PSEU</name>
<reference evidence="2 3" key="1">
    <citation type="submission" date="2020-08" db="EMBL/GenBank/DDBJ databases">
        <title>Sequencing the genomes of 1000 actinobacteria strains.</title>
        <authorList>
            <person name="Klenk H.-P."/>
        </authorList>
    </citation>
    <scope>NUCLEOTIDE SEQUENCE [LARGE SCALE GENOMIC DNA]</scope>
    <source>
        <strain evidence="2 3">DSM 45084</strain>
    </source>
</reference>
<organism evidence="2 3">
    <name type="scientific">Saccharothrix violaceirubra</name>
    <dbReference type="NCBI Taxonomy" id="413306"/>
    <lineage>
        <taxon>Bacteria</taxon>
        <taxon>Bacillati</taxon>
        <taxon>Actinomycetota</taxon>
        <taxon>Actinomycetes</taxon>
        <taxon>Pseudonocardiales</taxon>
        <taxon>Pseudonocardiaceae</taxon>
        <taxon>Saccharothrix</taxon>
    </lineage>
</organism>
<dbReference type="InterPro" id="IPR016181">
    <property type="entry name" value="Acyl_CoA_acyltransferase"/>
</dbReference>
<comment type="caution">
    <text evidence="2">The sequence shown here is derived from an EMBL/GenBank/DDBJ whole genome shotgun (WGS) entry which is preliminary data.</text>
</comment>
<proteinExistence type="predicted"/>
<dbReference type="InterPro" id="IPR051908">
    <property type="entry name" value="Ribosomal_N-acetyltransferase"/>
</dbReference>
<sequence>MTVVLSVPATGPAPALRLRPWRPADLPALVAAHRDPLLRRRLATSLTGEAEAGQWLDAQTAGWVTATRFSFAVTADADDRTPLGHVVVKVGSAEMAEVGYWTAAHARGQGVATRVTDTVSQWALDTQDMVVLTRLDLVHAVDNQWSCRVAVKCGYVLRDLLPAAPPAFPADGHRHVRTAAGHVLASASGDVG</sequence>
<feature type="domain" description="N-acetyltransferase" evidence="1">
    <location>
        <begin position="16"/>
        <end position="171"/>
    </location>
</feature>
<keyword evidence="2" id="KW-0808">Transferase</keyword>
<dbReference type="RefSeq" id="WP_184669765.1">
    <property type="nucleotide sequence ID" value="NZ_BAABAI010000002.1"/>
</dbReference>
<dbReference type="SUPFAM" id="SSF55729">
    <property type="entry name" value="Acyl-CoA N-acyltransferases (Nat)"/>
    <property type="match status" value="1"/>
</dbReference>
<dbReference type="Proteomes" id="UP000542674">
    <property type="component" value="Unassembled WGS sequence"/>
</dbReference>
<dbReference type="GO" id="GO:1990189">
    <property type="term" value="F:protein N-terminal-serine acetyltransferase activity"/>
    <property type="evidence" value="ECO:0007669"/>
    <property type="project" value="TreeGrafter"/>
</dbReference>
<dbReference type="Pfam" id="PF13302">
    <property type="entry name" value="Acetyltransf_3"/>
    <property type="match status" value="1"/>
</dbReference>